<dbReference type="PROSITE" id="PS51257">
    <property type="entry name" value="PROKAR_LIPOPROTEIN"/>
    <property type="match status" value="1"/>
</dbReference>
<reference evidence="3" key="1">
    <citation type="submission" date="2013-04" db="EMBL/GenBank/DDBJ databases">
        <title>The genome sequencing project of 58 acetic acid bacteria.</title>
        <authorList>
            <person name="Okamoto-Kainuma A."/>
            <person name="Ishikawa M."/>
            <person name="Umino S."/>
            <person name="Koizumi Y."/>
            <person name="Shiwa Y."/>
            <person name="Yoshikawa H."/>
            <person name="Matsutani M."/>
            <person name="Matsushita K."/>
        </authorList>
    </citation>
    <scope>NUCLEOTIDE SEQUENCE</scope>
    <source>
        <strain evidence="3">NBRC 106556</strain>
    </source>
</reference>
<proteinExistence type="predicted"/>
<dbReference type="EMBL" id="BAQB01000014">
    <property type="protein sequence ID" value="GBR46489.1"/>
    <property type="molecule type" value="Genomic_DNA"/>
</dbReference>
<evidence type="ECO:0000313" key="4">
    <source>
        <dbReference type="Proteomes" id="UP001062443"/>
    </source>
</evidence>
<feature type="compositionally biased region" description="Basic residues" evidence="1">
    <location>
        <begin position="172"/>
        <end position="183"/>
    </location>
</feature>
<keyword evidence="2" id="KW-0732">Signal</keyword>
<sequence length="183" mass="18712">MRLRGSAISLGSACAVALLLSGCAQTPLVQRAVAPNPFGYQKVSAVCHVSPVTTGADGSMAVTMAVRSDDGLCALSVQQPGGGNYASFGVNPAPSHGKAFLYNYDGHTYVDYTPATSFVGSDSFTAELIPASGGKREHLTVKATVDATGVSVTAPTPPSSTKTAAPVAKKAAPARHVRARHKR</sequence>
<evidence type="ECO:0000256" key="1">
    <source>
        <dbReference type="SAM" id="MobiDB-lite"/>
    </source>
</evidence>
<feature type="compositionally biased region" description="Low complexity" evidence="1">
    <location>
        <begin position="151"/>
        <end position="171"/>
    </location>
</feature>
<keyword evidence="4" id="KW-1185">Reference proteome</keyword>
<gene>
    <name evidence="3" type="ORF">AA106556_1128</name>
</gene>
<evidence type="ECO:0000256" key="2">
    <source>
        <dbReference type="SAM" id="SignalP"/>
    </source>
</evidence>
<feature type="signal peptide" evidence="2">
    <location>
        <begin position="1"/>
        <end position="26"/>
    </location>
</feature>
<protein>
    <recommendedName>
        <fullName evidence="5">Lipoprotein</fullName>
    </recommendedName>
</protein>
<comment type="caution">
    <text evidence="3">The sequence shown here is derived from an EMBL/GenBank/DDBJ whole genome shotgun (WGS) entry which is preliminary data.</text>
</comment>
<dbReference type="RefSeq" id="WP_157070816.1">
    <property type="nucleotide sequence ID" value="NZ_BAQB01000014.1"/>
</dbReference>
<dbReference type="Proteomes" id="UP001062443">
    <property type="component" value="Unassembled WGS sequence"/>
</dbReference>
<feature type="region of interest" description="Disordered" evidence="1">
    <location>
        <begin position="151"/>
        <end position="183"/>
    </location>
</feature>
<evidence type="ECO:0000313" key="3">
    <source>
        <dbReference type="EMBL" id="GBR46489.1"/>
    </source>
</evidence>
<evidence type="ECO:0008006" key="5">
    <source>
        <dbReference type="Google" id="ProtNLM"/>
    </source>
</evidence>
<name>A0ABQ0QIY9_9PROT</name>
<organism evidence="3 4">
    <name type="scientific">Neokomagataea tanensis NBRC 106556</name>
    <dbReference type="NCBI Taxonomy" id="1223519"/>
    <lineage>
        <taxon>Bacteria</taxon>
        <taxon>Pseudomonadati</taxon>
        <taxon>Pseudomonadota</taxon>
        <taxon>Alphaproteobacteria</taxon>
        <taxon>Acetobacterales</taxon>
        <taxon>Acetobacteraceae</taxon>
        <taxon>Neokomagataea</taxon>
    </lineage>
</organism>
<feature type="chain" id="PRO_5046179630" description="Lipoprotein" evidence="2">
    <location>
        <begin position="27"/>
        <end position="183"/>
    </location>
</feature>
<accession>A0ABQ0QIY9</accession>